<dbReference type="UniPathway" id="UPA00120">
    <property type="reaction ID" value="UER00203"/>
</dbReference>
<protein>
    <recommendedName>
        <fullName evidence="1 3">chorismate mutase</fullName>
        <ecNumber evidence="1 3">5.4.99.5</ecNumber>
    </recommendedName>
</protein>
<evidence type="ECO:0000256" key="2">
    <source>
        <dbReference type="PIRSR" id="PIRSR005965-1"/>
    </source>
</evidence>
<dbReference type="EC" id="5.4.99.5" evidence="1 3"/>
<keyword evidence="5" id="KW-1185">Reference proteome</keyword>
<feature type="binding site" evidence="2">
    <location>
        <position position="107"/>
    </location>
    <ligand>
        <name>prephenate</name>
        <dbReference type="ChEBI" id="CHEBI:29934"/>
    </ligand>
</feature>
<dbReference type="InterPro" id="IPR035959">
    <property type="entry name" value="RutC-like_sf"/>
</dbReference>
<name>A0A7W8IMU5_9BACL</name>
<gene>
    <name evidence="4" type="ORF">HNQ34_000480</name>
</gene>
<dbReference type="PROSITE" id="PS51167">
    <property type="entry name" value="CHORISMATE_MUT_1"/>
    <property type="match status" value="1"/>
</dbReference>
<keyword evidence="3 4" id="KW-0413">Isomerase</keyword>
<dbReference type="Pfam" id="PF07736">
    <property type="entry name" value="CM_1"/>
    <property type="match status" value="1"/>
</dbReference>
<evidence type="ECO:0000256" key="1">
    <source>
        <dbReference type="NCBIfam" id="TIGR01796"/>
    </source>
</evidence>
<comment type="caution">
    <text evidence="4">The sequence shown here is derived from an EMBL/GenBank/DDBJ whole genome shotgun (WGS) entry which is preliminary data.</text>
</comment>
<evidence type="ECO:0000256" key="3">
    <source>
        <dbReference type="PROSITE-ProRule" id="PRU00514"/>
    </source>
</evidence>
<feature type="binding site" evidence="2">
    <location>
        <position position="6"/>
    </location>
    <ligand>
        <name>prephenate</name>
        <dbReference type="ChEBI" id="CHEBI:29934"/>
    </ligand>
</feature>
<dbReference type="PIRSF" id="PIRSF005965">
    <property type="entry name" value="Chor_mut_AroH"/>
    <property type="match status" value="1"/>
</dbReference>
<feature type="binding site" evidence="2">
    <location>
        <position position="89"/>
    </location>
    <ligand>
        <name>prephenate</name>
        <dbReference type="ChEBI" id="CHEBI:29934"/>
    </ligand>
</feature>
<organism evidence="4 5">
    <name type="scientific">Anoxybacteroides tepidamans</name>
    <dbReference type="NCBI Taxonomy" id="265948"/>
    <lineage>
        <taxon>Bacteria</taxon>
        <taxon>Bacillati</taxon>
        <taxon>Bacillota</taxon>
        <taxon>Bacilli</taxon>
        <taxon>Bacillales</taxon>
        <taxon>Anoxybacillaceae</taxon>
        <taxon>Anoxybacteroides</taxon>
    </lineage>
</organism>
<dbReference type="RefSeq" id="WP_183251121.1">
    <property type="nucleotide sequence ID" value="NZ_JACHEP010000001.1"/>
</dbReference>
<evidence type="ECO:0000313" key="4">
    <source>
        <dbReference type="EMBL" id="MBB5323403.1"/>
    </source>
</evidence>
<keyword evidence="2 3" id="KW-0057">Aromatic amino acid biosynthesis</keyword>
<proteinExistence type="predicted"/>
<dbReference type="GO" id="GO:0046417">
    <property type="term" value="P:chorismate metabolic process"/>
    <property type="evidence" value="ECO:0007669"/>
    <property type="project" value="TreeGrafter"/>
</dbReference>
<dbReference type="CDD" id="cd02185">
    <property type="entry name" value="AroH"/>
    <property type="match status" value="1"/>
</dbReference>
<sequence>MIRGIRGATTVTNNDAAEIVNATEELLWEMIRANDVKASDVVSVLISVTDDLTAAFPAQALRRIEGWTYVPVMCMREIPVPGSLPRCIRVMMTAETPKAQEEVVHIYLRNAVQLRPDLSLTRKSEL</sequence>
<dbReference type="PANTHER" id="PTHR21164:SF0">
    <property type="entry name" value="CHORISMATE MUTASE AROH"/>
    <property type="match status" value="1"/>
</dbReference>
<keyword evidence="2 3" id="KW-0028">Amino-acid biosynthesis</keyword>
<dbReference type="AlphaFoldDB" id="A0A7W8IMU5"/>
<dbReference type="PANTHER" id="PTHR21164">
    <property type="entry name" value="CHORISMATE MUTASE"/>
    <property type="match status" value="1"/>
</dbReference>
<dbReference type="Gene3D" id="3.30.1330.40">
    <property type="entry name" value="RutC-like"/>
    <property type="match status" value="1"/>
</dbReference>
<dbReference type="SUPFAM" id="SSF55298">
    <property type="entry name" value="YjgF-like"/>
    <property type="match status" value="1"/>
</dbReference>
<dbReference type="NCBIfam" id="TIGR01796">
    <property type="entry name" value="CM_mono_aroH"/>
    <property type="match status" value="1"/>
</dbReference>
<dbReference type="Proteomes" id="UP000520011">
    <property type="component" value="Unassembled WGS sequence"/>
</dbReference>
<accession>A0A7W8IMU5</accession>
<dbReference type="InterPro" id="IPR008243">
    <property type="entry name" value="Chorismate_mutase_AroH"/>
</dbReference>
<evidence type="ECO:0000313" key="5">
    <source>
        <dbReference type="Proteomes" id="UP000520011"/>
    </source>
</evidence>
<dbReference type="GO" id="GO:0008652">
    <property type="term" value="P:amino acid biosynthetic process"/>
    <property type="evidence" value="ECO:0007669"/>
    <property type="project" value="UniProtKB-UniRule"/>
</dbReference>
<dbReference type="GO" id="GO:0004106">
    <property type="term" value="F:chorismate mutase activity"/>
    <property type="evidence" value="ECO:0007669"/>
    <property type="project" value="UniProtKB-UniRule"/>
</dbReference>
<reference evidence="4 5" key="1">
    <citation type="submission" date="2020-08" db="EMBL/GenBank/DDBJ databases">
        <title>Genomic Encyclopedia of Type Strains, Phase IV (KMG-IV): sequencing the most valuable type-strain genomes for metagenomic binning, comparative biology and taxonomic classification.</title>
        <authorList>
            <person name="Goeker M."/>
        </authorList>
    </citation>
    <scope>NUCLEOTIDE SEQUENCE [LARGE SCALE GENOMIC DNA]</scope>
    <source>
        <strain evidence="4 5">DSM 16325</strain>
    </source>
</reference>
<dbReference type="GO" id="GO:0009073">
    <property type="term" value="P:aromatic amino acid family biosynthetic process"/>
    <property type="evidence" value="ECO:0007669"/>
    <property type="project" value="UniProtKB-UniRule"/>
</dbReference>
<comment type="catalytic activity">
    <reaction evidence="3">
        <text>chorismate = prephenate</text>
        <dbReference type="Rhea" id="RHEA:13897"/>
        <dbReference type="ChEBI" id="CHEBI:29748"/>
        <dbReference type="ChEBI" id="CHEBI:29934"/>
        <dbReference type="EC" id="5.4.99.5"/>
    </reaction>
</comment>
<dbReference type="EMBL" id="JACHEP010000001">
    <property type="protein sequence ID" value="MBB5323403.1"/>
    <property type="molecule type" value="Genomic_DNA"/>
</dbReference>